<sequence>MKINTLTIITTYIVCAGLRVEVSLGRRLFAEGRCGSSCREIRRWSLRCGC</sequence>
<evidence type="ECO:0000313" key="2">
    <source>
        <dbReference type="Proteomes" id="UP000756132"/>
    </source>
</evidence>
<reference evidence="1" key="2">
    <citation type="journal article" date="2022" name="Microb. Genom.">
        <title>A chromosome-scale genome assembly of the tomato pathogen Cladosporium fulvum reveals a compartmentalized genome architecture and the presence of a dispensable chromosome.</title>
        <authorList>
            <person name="Zaccaron A.Z."/>
            <person name="Chen L.H."/>
            <person name="Samaras A."/>
            <person name="Stergiopoulos I."/>
        </authorList>
    </citation>
    <scope>NUCLEOTIDE SEQUENCE</scope>
    <source>
        <strain evidence="1">Race5_Kim</strain>
    </source>
</reference>
<keyword evidence="2" id="KW-1185">Reference proteome</keyword>
<dbReference type="AlphaFoldDB" id="A0A9Q8L9T2"/>
<organism evidence="1 2">
    <name type="scientific">Passalora fulva</name>
    <name type="common">Tomato leaf mold</name>
    <name type="synonym">Cladosporium fulvum</name>
    <dbReference type="NCBI Taxonomy" id="5499"/>
    <lineage>
        <taxon>Eukaryota</taxon>
        <taxon>Fungi</taxon>
        <taxon>Dikarya</taxon>
        <taxon>Ascomycota</taxon>
        <taxon>Pezizomycotina</taxon>
        <taxon>Dothideomycetes</taxon>
        <taxon>Dothideomycetidae</taxon>
        <taxon>Mycosphaerellales</taxon>
        <taxon>Mycosphaerellaceae</taxon>
        <taxon>Fulvia</taxon>
    </lineage>
</organism>
<dbReference type="Proteomes" id="UP000756132">
    <property type="component" value="Chromosome 2"/>
</dbReference>
<reference evidence="1" key="1">
    <citation type="submission" date="2021-12" db="EMBL/GenBank/DDBJ databases">
        <authorList>
            <person name="Zaccaron A."/>
            <person name="Stergiopoulos I."/>
        </authorList>
    </citation>
    <scope>NUCLEOTIDE SEQUENCE</scope>
    <source>
        <strain evidence="1">Race5_Kim</strain>
    </source>
</reference>
<evidence type="ECO:0000313" key="1">
    <source>
        <dbReference type="EMBL" id="UJO13444.1"/>
    </source>
</evidence>
<accession>A0A9Q8L9T2</accession>
<dbReference type="EMBL" id="CP090164">
    <property type="protein sequence ID" value="UJO13444.1"/>
    <property type="molecule type" value="Genomic_DNA"/>
</dbReference>
<protein>
    <submittedName>
        <fullName evidence="1">Uncharacterized protein</fullName>
    </submittedName>
</protein>
<name>A0A9Q8L9T2_PASFU</name>
<gene>
    <name evidence="1" type="ORF">CLAFUR5_03506</name>
</gene>
<proteinExistence type="predicted"/>